<keyword evidence="6" id="KW-1185">Reference proteome</keyword>
<dbReference type="SMART" id="SM00796">
    <property type="entry name" value="AHS1"/>
    <property type="match status" value="1"/>
</dbReference>
<keyword evidence="3" id="KW-0067">ATP-binding</keyword>
<organism evidence="5 6">
    <name type="scientific">Mycolicibacterium iranicum</name>
    <name type="common">Mycobacterium iranicum</name>
    <dbReference type="NCBI Taxonomy" id="912594"/>
    <lineage>
        <taxon>Bacteria</taxon>
        <taxon>Bacillati</taxon>
        <taxon>Actinomycetota</taxon>
        <taxon>Actinomycetes</taxon>
        <taxon>Mycobacteriales</taxon>
        <taxon>Mycobacteriaceae</taxon>
        <taxon>Mycolicibacterium</taxon>
    </lineage>
</organism>
<dbReference type="AlphaFoldDB" id="A0A839Q6A8"/>
<keyword evidence="1" id="KW-0547">Nucleotide-binding</keyword>
<feature type="domain" description="Carboxyltransferase" evidence="4">
    <location>
        <begin position="17"/>
        <end position="211"/>
    </location>
</feature>
<evidence type="ECO:0000313" key="6">
    <source>
        <dbReference type="Proteomes" id="UP000550501"/>
    </source>
</evidence>
<dbReference type="InterPro" id="IPR029000">
    <property type="entry name" value="Cyclophilin-like_dom_sf"/>
</dbReference>
<dbReference type="SUPFAM" id="SSF160467">
    <property type="entry name" value="PH0987 N-terminal domain-like"/>
    <property type="match status" value="1"/>
</dbReference>
<dbReference type="Gene3D" id="2.40.100.10">
    <property type="entry name" value="Cyclophilin-like"/>
    <property type="match status" value="1"/>
</dbReference>
<evidence type="ECO:0000259" key="4">
    <source>
        <dbReference type="SMART" id="SM00796"/>
    </source>
</evidence>
<evidence type="ECO:0000313" key="5">
    <source>
        <dbReference type="EMBL" id="MBB2988732.1"/>
    </source>
</evidence>
<sequence length="224" mass="23822">MSVTADAIDTVRTGGGPRILDYGDRALLLELTSSAEVLAWNEALRTADLPGVVDLVPAARTILVKLDDIAYQGPTRQRLGELRLTDEAVAESATPSNADVVLEVVYDGADLDEVARLTGLGTDEVVAAHTGTLWRVGFSGFAPGFAYLVGGDERLAVPRRSEPRTKVPVGSVGLAGEFSGVYPRESPGGWQLIGRTSAVLWDVDRDDPALLAPGLWVQFEAVRP</sequence>
<dbReference type="Proteomes" id="UP000550501">
    <property type="component" value="Unassembled WGS sequence"/>
</dbReference>
<evidence type="ECO:0000256" key="2">
    <source>
        <dbReference type="ARBA" id="ARBA00022801"/>
    </source>
</evidence>
<dbReference type="EMBL" id="JACHVU010000001">
    <property type="protein sequence ID" value="MBB2988732.1"/>
    <property type="molecule type" value="Genomic_DNA"/>
</dbReference>
<reference evidence="5 6" key="1">
    <citation type="submission" date="2020-08" db="EMBL/GenBank/DDBJ databases">
        <title>The Agave Microbiome: Exploring the role of microbial communities in plant adaptations to desert environments.</title>
        <authorList>
            <person name="Partida-Martinez L.P."/>
        </authorList>
    </citation>
    <scope>NUCLEOTIDE SEQUENCE [LARGE SCALE GENOMIC DNA]</scope>
    <source>
        <strain evidence="5 6">AT2.18</strain>
    </source>
</reference>
<accession>A0A839Q6A8</accession>
<dbReference type="Gene3D" id="3.30.1360.40">
    <property type="match status" value="1"/>
</dbReference>
<dbReference type="InterPro" id="IPR003833">
    <property type="entry name" value="CT_C_D"/>
</dbReference>
<keyword evidence="2" id="KW-0378">Hydrolase</keyword>
<protein>
    <submittedName>
        <fullName evidence="5">KipI family sensor histidine kinase inhibitor</fullName>
    </submittedName>
</protein>
<dbReference type="RefSeq" id="WP_183466033.1">
    <property type="nucleotide sequence ID" value="NZ_JACHVU010000001.1"/>
</dbReference>
<dbReference type="PANTHER" id="PTHR34698">
    <property type="entry name" value="5-OXOPROLINASE SUBUNIT B"/>
    <property type="match status" value="1"/>
</dbReference>
<comment type="caution">
    <text evidence="5">The sequence shown here is derived from an EMBL/GenBank/DDBJ whole genome shotgun (WGS) entry which is preliminary data.</text>
</comment>
<dbReference type="GO" id="GO:0005524">
    <property type="term" value="F:ATP binding"/>
    <property type="evidence" value="ECO:0007669"/>
    <property type="project" value="UniProtKB-KW"/>
</dbReference>
<dbReference type="SUPFAM" id="SSF50891">
    <property type="entry name" value="Cyclophilin-like"/>
    <property type="match status" value="1"/>
</dbReference>
<proteinExistence type="predicted"/>
<evidence type="ECO:0000256" key="3">
    <source>
        <dbReference type="ARBA" id="ARBA00022840"/>
    </source>
</evidence>
<dbReference type="Pfam" id="PF02682">
    <property type="entry name" value="CT_C_D"/>
    <property type="match status" value="1"/>
</dbReference>
<dbReference type="PANTHER" id="PTHR34698:SF2">
    <property type="entry name" value="5-OXOPROLINASE SUBUNIT B"/>
    <property type="match status" value="1"/>
</dbReference>
<evidence type="ECO:0000256" key="1">
    <source>
        <dbReference type="ARBA" id="ARBA00022741"/>
    </source>
</evidence>
<name>A0A839Q6A8_MYCIR</name>
<gene>
    <name evidence="5" type="ORF">FHR72_000189</name>
</gene>
<dbReference type="GO" id="GO:0016787">
    <property type="term" value="F:hydrolase activity"/>
    <property type="evidence" value="ECO:0007669"/>
    <property type="project" value="UniProtKB-KW"/>
</dbReference>
<dbReference type="InterPro" id="IPR010016">
    <property type="entry name" value="PxpB"/>
</dbReference>